<accession>A0AAD7BWZ9</accession>
<proteinExistence type="predicted"/>
<protein>
    <submittedName>
        <fullName evidence="2">Uncharacterized protein</fullName>
    </submittedName>
</protein>
<keyword evidence="1" id="KW-0812">Transmembrane</keyword>
<gene>
    <name evidence="2" type="ORF">FB45DRAFT_913804</name>
</gene>
<keyword evidence="1" id="KW-0472">Membrane</keyword>
<evidence type="ECO:0000313" key="3">
    <source>
        <dbReference type="Proteomes" id="UP001221142"/>
    </source>
</evidence>
<dbReference type="Proteomes" id="UP001221142">
    <property type="component" value="Unassembled WGS sequence"/>
</dbReference>
<feature type="transmembrane region" description="Helical" evidence="1">
    <location>
        <begin position="20"/>
        <end position="38"/>
    </location>
</feature>
<organism evidence="2 3">
    <name type="scientific">Roridomyces roridus</name>
    <dbReference type="NCBI Taxonomy" id="1738132"/>
    <lineage>
        <taxon>Eukaryota</taxon>
        <taxon>Fungi</taxon>
        <taxon>Dikarya</taxon>
        <taxon>Basidiomycota</taxon>
        <taxon>Agaricomycotina</taxon>
        <taxon>Agaricomycetes</taxon>
        <taxon>Agaricomycetidae</taxon>
        <taxon>Agaricales</taxon>
        <taxon>Marasmiineae</taxon>
        <taxon>Mycenaceae</taxon>
        <taxon>Roridomyces</taxon>
    </lineage>
</organism>
<feature type="transmembrane region" description="Helical" evidence="1">
    <location>
        <begin position="50"/>
        <end position="67"/>
    </location>
</feature>
<sequence>MLYITVDVAMVRHPISTHLLILDPACILLLVILRLSVTLSRSSDFCEVNWTLRAITLCTFVLRLVGYDRRHSQPGTRQKY</sequence>
<comment type="caution">
    <text evidence="2">The sequence shown here is derived from an EMBL/GenBank/DDBJ whole genome shotgun (WGS) entry which is preliminary data.</text>
</comment>
<evidence type="ECO:0000256" key="1">
    <source>
        <dbReference type="SAM" id="Phobius"/>
    </source>
</evidence>
<dbReference type="EMBL" id="JARKIF010000008">
    <property type="protein sequence ID" value="KAJ7632891.1"/>
    <property type="molecule type" value="Genomic_DNA"/>
</dbReference>
<reference evidence="2" key="1">
    <citation type="submission" date="2023-03" db="EMBL/GenBank/DDBJ databases">
        <title>Massive genome expansion in bonnet fungi (Mycena s.s.) driven by repeated elements and novel gene families across ecological guilds.</title>
        <authorList>
            <consortium name="Lawrence Berkeley National Laboratory"/>
            <person name="Harder C.B."/>
            <person name="Miyauchi S."/>
            <person name="Viragh M."/>
            <person name="Kuo A."/>
            <person name="Thoen E."/>
            <person name="Andreopoulos B."/>
            <person name="Lu D."/>
            <person name="Skrede I."/>
            <person name="Drula E."/>
            <person name="Henrissat B."/>
            <person name="Morin E."/>
            <person name="Kohler A."/>
            <person name="Barry K."/>
            <person name="LaButti K."/>
            <person name="Morin E."/>
            <person name="Salamov A."/>
            <person name="Lipzen A."/>
            <person name="Mereny Z."/>
            <person name="Hegedus B."/>
            <person name="Baldrian P."/>
            <person name="Stursova M."/>
            <person name="Weitz H."/>
            <person name="Taylor A."/>
            <person name="Grigoriev I.V."/>
            <person name="Nagy L.G."/>
            <person name="Martin F."/>
            <person name="Kauserud H."/>
        </authorList>
    </citation>
    <scope>NUCLEOTIDE SEQUENCE</scope>
    <source>
        <strain evidence="2">9284</strain>
    </source>
</reference>
<keyword evidence="1" id="KW-1133">Transmembrane helix</keyword>
<evidence type="ECO:0000313" key="2">
    <source>
        <dbReference type="EMBL" id="KAJ7632891.1"/>
    </source>
</evidence>
<dbReference type="AlphaFoldDB" id="A0AAD7BWZ9"/>
<keyword evidence="3" id="KW-1185">Reference proteome</keyword>
<name>A0AAD7BWZ9_9AGAR</name>